<dbReference type="InterPro" id="IPR013345">
    <property type="entry name" value="RTP_Rdtase_AdoCbl-dep"/>
</dbReference>
<sequence>MSQFVNETAETVYYRTYSRELPDGSKETWPQTVQRVVDGNLSLVPDRFIEDGERERLIDLIQNFKIMPAGRHLKSSGVNDYANNNCWSAGWIPGDPAEHFRFTLLRLAEGGGVGSNYSSRYLQEFPHIVTPVQVHIVCDPEHPDYLDLAAAGLISTEYSHTWTGAYEVADSREGWAAALGDLIETAHRAAKNTNRVYDVSRVRHKGAALKKFGGTASGPQPFAQMLANVGKILSREVKLSGKPITGLQAMEIDHEIAQCIVSGGVRRSARMSVMHWDDFDIFEFINSKRDMSKHWTTNISVEIDEEFIRLVTDPTIFDGKRDQARRVYEAMCKGMLENGEPGFWDSSLSAVGEPDGTYTTNPCAEITLNPWEPCCLGHVNLSAYVDDWDGMVEAHRLMTRYLIRATHSGVKDRKSESIIGRNRRIGVGHFGVSDFLAMSGIDYSKAWVVGFWGTLEDLKEEVERAAQEYCHQLRIPVPVKTTTVAPTGSVSKLCGVSGEGIHAPFSQYFLRRIRFSDVDPHESRQVEEYKAKGHKVEPCMYAANTSVVEIPTKDPLMDKAPDPQLVVSQQDLTVEEMLSFQKMYQEHWADNAVSYTVNIDPERYGLDDFMTVLSGYLGRLKGSTIFPALSRDQAPYEPITGDEYNQLVSELGESVESGFDEECASGACPI</sequence>
<keyword evidence="8" id="KW-1015">Disulfide bond</keyword>
<dbReference type="Gene3D" id="3.30.1620.10">
    <property type="entry name" value="b-12 dependent (class ii) ribonucleotide reductase, Chain A, Domain 2"/>
    <property type="match status" value="1"/>
</dbReference>
<reference evidence="15 16" key="1">
    <citation type="submission" date="2022-03" db="EMBL/GenBank/DDBJ databases">
        <title>Streptomyces yunnanensis P86,complete genome.</title>
        <authorList>
            <person name="Chen S."/>
            <person name="Zhang Q."/>
        </authorList>
    </citation>
    <scope>NUCLEOTIDE SEQUENCE [LARGE SCALE GENOMIC DNA]</scope>
    <source>
        <strain evidence="15 16">P86</strain>
    </source>
</reference>
<evidence type="ECO:0000256" key="11">
    <source>
        <dbReference type="ARBA" id="ARBA00048987"/>
    </source>
</evidence>
<dbReference type="EMBL" id="CP095749">
    <property type="protein sequence ID" value="WEB38740.1"/>
    <property type="molecule type" value="Genomic_DNA"/>
</dbReference>
<dbReference type="SUPFAM" id="SSF51998">
    <property type="entry name" value="PFL-like glycyl radical enzymes"/>
    <property type="match status" value="1"/>
</dbReference>
<dbReference type="InterPro" id="IPR040763">
    <property type="entry name" value="RNR_alpha_hel"/>
</dbReference>
<evidence type="ECO:0000259" key="13">
    <source>
        <dbReference type="Pfam" id="PF17975"/>
    </source>
</evidence>
<evidence type="ECO:0000313" key="15">
    <source>
        <dbReference type="EMBL" id="WEB38740.1"/>
    </source>
</evidence>
<organism evidence="15 16">
    <name type="scientific">Streptomyces yunnanensis</name>
    <dbReference type="NCBI Taxonomy" id="156453"/>
    <lineage>
        <taxon>Bacteria</taxon>
        <taxon>Bacillati</taxon>
        <taxon>Actinomycetota</taxon>
        <taxon>Actinomycetes</taxon>
        <taxon>Kitasatosporales</taxon>
        <taxon>Streptomycetaceae</taxon>
        <taxon>Streptomyces</taxon>
    </lineage>
</organism>
<keyword evidence="16" id="KW-1185">Reference proteome</keyword>
<dbReference type="Proteomes" id="UP001218629">
    <property type="component" value="Chromosome"/>
</dbReference>
<evidence type="ECO:0000256" key="3">
    <source>
        <dbReference type="ARBA" id="ARBA00012275"/>
    </source>
</evidence>
<proteinExistence type="inferred from homology"/>
<dbReference type="PANTHER" id="PTHR43371:SF1">
    <property type="entry name" value="RIBONUCLEOSIDE-DIPHOSPHATE REDUCTASE"/>
    <property type="match status" value="1"/>
</dbReference>
<dbReference type="Gene3D" id="3.90.1390.10">
    <property type="entry name" value="b-12 dependent (class ii) ribonucleotide reductase, chain A, domain 3"/>
    <property type="match status" value="1"/>
</dbReference>
<evidence type="ECO:0000256" key="6">
    <source>
        <dbReference type="ARBA" id="ARBA00022705"/>
    </source>
</evidence>
<accession>A0ABY8A1B8</accession>
<evidence type="ECO:0000256" key="4">
    <source>
        <dbReference type="ARBA" id="ARBA00021063"/>
    </source>
</evidence>
<dbReference type="NCBIfam" id="TIGR02505">
    <property type="entry name" value="RTPR"/>
    <property type="match status" value="1"/>
</dbReference>
<dbReference type="Pfam" id="PF17975">
    <property type="entry name" value="RNR_Alpha"/>
    <property type="match status" value="1"/>
</dbReference>
<keyword evidence="7 15" id="KW-0560">Oxidoreductase</keyword>
<dbReference type="PANTHER" id="PTHR43371">
    <property type="entry name" value="VITAMIN B12-DEPENDENT RIBONUCLEOTIDE REDUCTASE"/>
    <property type="match status" value="1"/>
</dbReference>
<name>A0ABY8A1B8_9ACTN</name>
<feature type="domain" description="B12-dependent ribonucleotide reductase insertion" evidence="14">
    <location>
        <begin position="133"/>
        <end position="233"/>
    </location>
</feature>
<dbReference type="GO" id="GO:0008998">
    <property type="term" value="F:ribonucleoside-triphosphate reductase (thioredoxin) activity"/>
    <property type="evidence" value="ECO:0007669"/>
    <property type="project" value="UniProtKB-EC"/>
</dbReference>
<evidence type="ECO:0000313" key="16">
    <source>
        <dbReference type="Proteomes" id="UP001218629"/>
    </source>
</evidence>
<dbReference type="InterPro" id="IPR050862">
    <property type="entry name" value="RdRp_reductase_class-2"/>
</dbReference>
<evidence type="ECO:0000256" key="8">
    <source>
        <dbReference type="ARBA" id="ARBA00023157"/>
    </source>
</evidence>
<keyword evidence="10" id="KW-0170">Cobalt</keyword>
<dbReference type="InterPro" id="IPR054158">
    <property type="entry name" value="RNR-II_ins_dom"/>
</dbReference>
<protein>
    <recommendedName>
        <fullName evidence="4">Adenosylcobalamin-dependent ribonucleoside-triphosphate reductase</fullName>
        <ecNumber evidence="3">1.17.4.2</ecNumber>
    </recommendedName>
</protein>
<comment type="catalytic activity">
    <reaction evidence="11">
        <text>a 2'-deoxyribonucleoside 5'-triphosphate + [thioredoxin]-disulfide + H2O = a ribonucleoside 5'-triphosphate + [thioredoxin]-dithiol</text>
        <dbReference type="Rhea" id="RHEA:12701"/>
        <dbReference type="Rhea" id="RHEA-COMP:10698"/>
        <dbReference type="Rhea" id="RHEA-COMP:10700"/>
        <dbReference type="ChEBI" id="CHEBI:15377"/>
        <dbReference type="ChEBI" id="CHEBI:29950"/>
        <dbReference type="ChEBI" id="CHEBI:50058"/>
        <dbReference type="ChEBI" id="CHEBI:61557"/>
        <dbReference type="ChEBI" id="CHEBI:61560"/>
        <dbReference type="EC" id="1.17.4.2"/>
    </reaction>
</comment>
<feature type="domain" description="Ribonucleotide reductase large subunit C-terminal" evidence="12">
    <location>
        <begin position="300"/>
        <end position="444"/>
    </location>
</feature>
<dbReference type="Pfam" id="PF21995">
    <property type="entry name" value="RNR-II_ins_dom"/>
    <property type="match status" value="1"/>
</dbReference>
<dbReference type="EC" id="1.17.4.2" evidence="3"/>
<dbReference type="Pfam" id="PF02867">
    <property type="entry name" value="Ribonuc_red_lgC"/>
    <property type="match status" value="1"/>
</dbReference>
<evidence type="ECO:0000259" key="14">
    <source>
        <dbReference type="Pfam" id="PF21995"/>
    </source>
</evidence>
<feature type="domain" description="Ribonucleotide reductase alpha-helical" evidence="13">
    <location>
        <begin position="3"/>
        <end position="77"/>
    </location>
</feature>
<keyword evidence="9" id="KW-0676">Redox-active center</keyword>
<comment type="cofactor">
    <cofactor evidence="1">
        <name>adenosylcob(III)alamin</name>
        <dbReference type="ChEBI" id="CHEBI:18408"/>
    </cofactor>
</comment>
<evidence type="ECO:0000256" key="1">
    <source>
        <dbReference type="ARBA" id="ARBA00001922"/>
    </source>
</evidence>
<evidence type="ECO:0000256" key="2">
    <source>
        <dbReference type="ARBA" id="ARBA00005654"/>
    </source>
</evidence>
<gene>
    <name evidence="15" type="primary">nrdJ</name>
    <name evidence="15" type="ORF">MOV08_05105</name>
</gene>
<evidence type="ECO:0000259" key="12">
    <source>
        <dbReference type="Pfam" id="PF02867"/>
    </source>
</evidence>
<dbReference type="RefSeq" id="WP_275306502.1">
    <property type="nucleotide sequence ID" value="NZ_CP095749.1"/>
</dbReference>
<keyword evidence="6" id="KW-0235">DNA replication</keyword>
<comment type="similarity">
    <text evidence="2">Belongs to the class II ribonucleoside-triphosphate reductase family.</text>
</comment>
<evidence type="ECO:0000256" key="9">
    <source>
        <dbReference type="ARBA" id="ARBA00023284"/>
    </source>
</evidence>
<evidence type="ECO:0000256" key="7">
    <source>
        <dbReference type="ARBA" id="ARBA00023002"/>
    </source>
</evidence>
<dbReference type="InterPro" id="IPR000788">
    <property type="entry name" value="RNR_lg_C"/>
</dbReference>
<dbReference type="Gene3D" id="3.20.70.20">
    <property type="match status" value="1"/>
</dbReference>
<evidence type="ECO:0000256" key="5">
    <source>
        <dbReference type="ARBA" id="ARBA00022628"/>
    </source>
</evidence>
<keyword evidence="5" id="KW-0846">Cobalamin</keyword>
<evidence type="ECO:0000256" key="10">
    <source>
        <dbReference type="ARBA" id="ARBA00023285"/>
    </source>
</evidence>